<dbReference type="EMBL" id="MN739704">
    <property type="protein sequence ID" value="QHT22131.1"/>
    <property type="molecule type" value="Genomic_DNA"/>
</dbReference>
<accession>A0A6C0E0J2</accession>
<reference evidence="2" key="1">
    <citation type="journal article" date="2020" name="Nature">
        <title>Giant virus diversity and host interactions through global metagenomics.</title>
        <authorList>
            <person name="Schulz F."/>
            <person name="Roux S."/>
            <person name="Paez-Espino D."/>
            <person name="Jungbluth S."/>
            <person name="Walsh D.A."/>
            <person name="Denef V.J."/>
            <person name="McMahon K.D."/>
            <person name="Konstantinidis K.T."/>
            <person name="Eloe-Fadrosh E.A."/>
            <person name="Kyrpides N.C."/>
            <person name="Woyke T."/>
        </authorList>
    </citation>
    <scope>NUCLEOTIDE SEQUENCE</scope>
    <source>
        <strain evidence="2">GVMAG-M-3300023179-103</strain>
    </source>
</reference>
<feature type="compositionally biased region" description="Low complexity" evidence="1">
    <location>
        <begin position="197"/>
        <end position="213"/>
    </location>
</feature>
<name>A0A6C0E0J2_9ZZZZ</name>
<feature type="region of interest" description="Disordered" evidence="1">
    <location>
        <begin position="182"/>
        <end position="216"/>
    </location>
</feature>
<organism evidence="2">
    <name type="scientific">viral metagenome</name>
    <dbReference type="NCBI Taxonomy" id="1070528"/>
    <lineage>
        <taxon>unclassified sequences</taxon>
        <taxon>metagenomes</taxon>
        <taxon>organismal metagenomes</taxon>
    </lineage>
</organism>
<protein>
    <submittedName>
        <fullName evidence="2">Uncharacterized protein</fullName>
    </submittedName>
</protein>
<proteinExistence type="predicted"/>
<evidence type="ECO:0000313" key="2">
    <source>
        <dbReference type="EMBL" id="QHT22131.1"/>
    </source>
</evidence>
<evidence type="ECO:0000256" key="1">
    <source>
        <dbReference type="SAM" id="MobiDB-lite"/>
    </source>
</evidence>
<sequence length="477" mass="54705">MAAAIEPFSFLSIILKLLNLSDVKKDTIFSYTGEYIPETKTKTHIIPISLYPILHKQQSIFGNFMDLPDFLKQFGLTKIIADPKFDIQTKEAQIMIEKFSKLIDCKLIFYILDATKVINCIIFNKDSQNSKIIIFANKQYILYTKETEIPETIVKKIILYNDAQIKRHKEFIAKQEQALEQYKASKPAPQPAPQPAPKQESQPAPKQAPKQAPKPAPIRVVTEGASAVPPKLKQVVPEGASAVPEGASAVPYRAMAYEAPEQPIAGLRCDKCFSINKYSYQTCHVCGEVKINPIDKSLFGDNIIYIFQNNGSKEGFKNHCMLISILMFLNKNGYPGLTLTSLRNKFIKPPDKWKKDAEYDEINEVQKEILKQIQDSYEIVIIIYDTRETNKCYFINFSKDDRDRTHYKKCVILQTYGHFSLIDLKKEYAESTPTPYEKFPLLQELSIDYLSQFKGGNLNTTKQQYKRLKKLLYNMNK</sequence>
<dbReference type="AlphaFoldDB" id="A0A6C0E0J2"/>